<evidence type="ECO:0000313" key="2">
    <source>
        <dbReference type="WBParaSite" id="ALUE_0001968601-mRNA-1"/>
    </source>
</evidence>
<accession>A0A0M3ILQ8</accession>
<dbReference type="WBParaSite" id="ALUE_0001968601-mRNA-1">
    <property type="protein sequence ID" value="ALUE_0001968601-mRNA-1"/>
    <property type="gene ID" value="ALUE_0001968601"/>
</dbReference>
<dbReference type="Proteomes" id="UP000036681">
    <property type="component" value="Unplaced"/>
</dbReference>
<dbReference type="AlphaFoldDB" id="A0A0M3ILQ8"/>
<name>A0A0M3ILQ8_ASCLU</name>
<reference evidence="2" key="1">
    <citation type="submission" date="2017-02" db="UniProtKB">
        <authorList>
            <consortium name="WormBaseParasite"/>
        </authorList>
    </citation>
    <scope>IDENTIFICATION</scope>
</reference>
<keyword evidence="1" id="KW-1185">Reference proteome</keyword>
<evidence type="ECO:0000313" key="1">
    <source>
        <dbReference type="Proteomes" id="UP000036681"/>
    </source>
</evidence>
<sequence>MIRNETIGIRTTRIRMTFHMRLTDFTRIIRWAITLYSVTFSGMQVPPFKHGALQQTVQFGSAEAFSR</sequence>
<organism evidence="1 2">
    <name type="scientific">Ascaris lumbricoides</name>
    <name type="common">Giant roundworm</name>
    <dbReference type="NCBI Taxonomy" id="6252"/>
    <lineage>
        <taxon>Eukaryota</taxon>
        <taxon>Metazoa</taxon>
        <taxon>Ecdysozoa</taxon>
        <taxon>Nematoda</taxon>
        <taxon>Chromadorea</taxon>
        <taxon>Rhabditida</taxon>
        <taxon>Spirurina</taxon>
        <taxon>Ascaridomorpha</taxon>
        <taxon>Ascaridoidea</taxon>
        <taxon>Ascarididae</taxon>
        <taxon>Ascaris</taxon>
    </lineage>
</organism>
<protein>
    <submittedName>
        <fullName evidence="2">Uncharacterized protein</fullName>
    </submittedName>
</protein>
<proteinExistence type="predicted"/>